<protein>
    <submittedName>
        <fullName evidence="5">Eukaryotic translation initiation factor 3 subunit j</fullName>
    </submittedName>
</protein>
<evidence type="ECO:0000313" key="6">
    <source>
        <dbReference type="Proteomes" id="UP001150062"/>
    </source>
</evidence>
<gene>
    <name evidence="5" type="ORF">M0813_00920</name>
</gene>
<evidence type="ECO:0000256" key="1">
    <source>
        <dbReference type="ARBA" id="ARBA00022490"/>
    </source>
</evidence>
<keyword evidence="6" id="KW-1185">Reference proteome</keyword>
<proteinExistence type="predicted"/>
<feature type="region of interest" description="Disordered" evidence="4">
    <location>
        <begin position="1"/>
        <end position="76"/>
    </location>
</feature>
<name>A0ABQ8X086_9EUKA</name>
<dbReference type="InterPro" id="IPR013906">
    <property type="entry name" value="eIF3j"/>
</dbReference>
<keyword evidence="3" id="KW-0648">Protein biosynthesis</keyword>
<keyword evidence="2 5" id="KW-0396">Initiation factor</keyword>
<dbReference type="PANTHER" id="PTHR21681">
    <property type="entry name" value="EUKARYOTIC TRANSLATION INITIATION FACTOR 3 SUBUNIT J"/>
    <property type="match status" value="1"/>
</dbReference>
<dbReference type="InterPro" id="IPR023194">
    <property type="entry name" value="eIF3-like_dom_sf"/>
</dbReference>
<accession>A0ABQ8X086</accession>
<dbReference type="Gene3D" id="1.10.246.60">
    <property type="entry name" value="Eukaryotic translation initiation factor 3 like domains"/>
    <property type="match status" value="1"/>
</dbReference>
<evidence type="ECO:0000256" key="3">
    <source>
        <dbReference type="ARBA" id="ARBA00022917"/>
    </source>
</evidence>
<feature type="compositionally biased region" description="Basic and acidic residues" evidence="4">
    <location>
        <begin position="30"/>
        <end position="72"/>
    </location>
</feature>
<organism evidence="5 6">
    <name type="scientific">Anaeramoeba flamelloides</name>
    <dbReference type="NCBI Taxonomy" id="1746091"/>
    <lineage>
        <taxon>Eukaryota</taxon>
        <taxon>Metamonada</taxon>
        <taxon>Anaeramoebidae</taxon>
        <taxon>Anaeramoeba</taxon>
    </lineage>
</organism>
<evidence type="ECO:0000256" key="2">
    <source>
        <dbReference type="ARBA" id="ARBA00022540"/>
    </source>
</evidence>
<dbReference type="EMBL" id="JAOAOG010000346">
    <property type="protein sequence ID" value="KAJ6225955.1"/>
    <property type="molecule type" value="Genomic_DNA"/>
</dbReference>
<dbReference type="GO" id="GO:0003743">
    <property type="term" value="F:translation initiation factor activity"/>
    <property type="evidence" value="ECO:0007669"/>
    <property type="project" value="UniProtKB-KW"/>
</dbReference>
<reference evidence="5" key="1">
    <citation type="submission" date="2022-08" db="EMBL/GenBank/DDBJ databases">
        <title>Novel sulfate-reducing endosymbionts in the free-living metamonad Anaeramoeba.</title>
        <authorList>
            <person name="Jerlstrom-Hultqvist J."/>
            <person name="Cepicka I."/>
            <person name="Gallot-Lavallee L."/>
            <person name="Salas-Leiva D."/>
            <person name="Curtis B.A."/>
            <person name="Zahonova K."/>
            <person name="Pipaliya S."/>
            <person name="Dacks J."/>
            <person name="Roger A.J."/>
        </authorList>
    </citation>
    <scope>NUCLEOTIDE SEQUENCE</scope>
    <source>
        <strain evidence="5">Schooner1</strain>
    </source>
</reference>
<dbReference type="PANTHER" id="PTHR21681:SF0">
    <property type="entry name" value="EUKARYOTIC TRANSLATION INITIATION FACTOR 3 SUBUNIT J"/>
    <property type="match status" value="1"/>
</dbReference>
<keyword evidence="1" id="KW-0963">Cytoplasm</keyword>
<evidence type="ECO:0000256" key="4">
    <source>
        <dbReference type="SAM" id="MobiDB-lite"/>
    </source>
</evidence>
<dbReference type="Pfam" id="PF08597">
    <property type="entry name" value="eIF3_subunit"/>
    <property type="match status" value="1"/>
</dbReference>
<comment type="caution">
    <text evidence="5">The sequence shown here is derived from an EMBL/GenBank/DDBJ whole genome shotgun (WGS) entry which is preliminary data.</text>
</comment>
<dbReference type="Proteomes" id="UP001150062">
    <property type="component" value="Unassembled WGS sequence"/>
</dbReference>
<sequence>MSWMDDDFNVDLNDQEEKKQVDEEDLEDQLEVKNDEIDPETKKKLKNEIKEKKQKEKEKQKKKEEEKKEKVKMLHQQTKTSVDHLKRLQEENDFEKTKDLFSMKDQEKMMKNISLEGLKIDSFEPEVTSDFFTLARLIGEKTLQYQNNINFKSFMETLIKEITKGVRIDLLSELSTTMNRIRNDAIKNSKQKKKKTTSKAKVFIKTEDPFNLKNAYNQDDSDDDNTAEYDFF</sequence>
<evidence type="ECO:0000313" key="5">
    <source>
        <dbReference type="EMBL" id="KAJ6225955.1"/>
    </source>
</evidence>